<feature type="region of interest" description="Disordered" evidence="1">
    <location>
        <begin position="60"/>
        <end position="88"/>
    </location>
</feature>
<evidence type="ECO:0000313" key="3">
    <source>
        <dbReference type="Proteomes" id="UP000198925"/>
    </source>
</evidence>
<organism evidence="2 3">
    <name type="scientific">Belnapia rosea</name>
    <dbReference type="NCBI Taxonomy" id="938405"/>
    <lineage>
        <taxon>Bacteria</taxon>
        <taxon>Pseudomonadati</taxon>
        <taxon>Pseudomonadota</taxon>
        <taxon>Alphaproteobacteria</taxon>
        <taxon>Acetobacterales</taxon>
        <taxon>Roseomonadaceae</taxon>
        <taxon>Belnapia</taxon>
    </lineage>
</organism>
<proteinExistence type="predicted"/>
<feature type="region of interest" description="Disordered" evidence="1">
    <location>
        <begin position="132"/>
        <end position="163"/>
    </location>
</feature>
<evidence type="ECO:0000313" key="2">
    <source>
        <dbReference type="EMBL" id="SDE63569.1"/>
    </source>
</evidence>
<dbReference type="Proteomes" id="UP000198925">
    <property type="component" value="Unassembled WGS sequence"/>
</dbReference>
<accession>A0A1G7EIR2</accession>
<protein>
    <submittedName>
        <fullName evidence="2">Uncharacterized protein</fullName>
    </submittedName>
</protein>
<sequence>MDHDHTNPDYPNTPDGRYFVVRGRLWRRSNPALELAERERLVRELMAARRAVLKAKDDPEARRAARSGVDAAKRALGERGPPWWTDGAPDYNRHMVANTPYTNWFETVSAKDAGMASGELGHEALAAASDALVGDRGAPLDQDQSKDPQAGAGTGGRAKLRGQ</sequence>
<dbReference type="STRING" id="938405.SAMN02927895_00006"/>
<dbReference type="RefSeq" id="WP_218128106.1">
    <property type="nucleotide sequence ID" value="NZ_FMZX01000079.1"/>
</dbReference>
<evidence type="ECO:0000256" key="1">
    <source>
        <dbReference type="SAM" id="MobiDB-lite"/>
    </source>
</evidence>
<reference evidence="2 3" key="1">
    <citation type="submission" date="2016-10" db="EMBL/GenBank/DDBJ databases">
        <authorList>
            <person name="de Groot N.N."/>
        </authorList>
    </citation>
    <scope>NUCLEOTIDE SEQUENCE [LARGE SCALE GENOMIC DNA]</scope>
    <source>
        <strain evidence="2 3">CPCC 100156</strain>
    </source>
</reference>
<gene>
    <name evidence="2" type="ORF">SAMN04487779_10791</name>
</gene>
<name>A0A1G7EIR2_9PROT</name>
<dbReference type="AlphaFoldDB" id="A0A1G7EIR2"/>
<keyword evidence="3" id="KW-1185">Reference proteome</keyword>
<dbReference type="EMBL" id="FMZX01000079">
    <property type="protein sequence ID" value="SDE63569.1"/>
    <property type="molecule type" value="Genomic_DNA"/>
</dbReference>